<protein>
    <submittedName>
        <fullName evidence="1">Uncharacterized protein</fullName>
    </submittedName>
</protein>
<gene>
    <name evidence="1" type="ORF">Enr17x_59050</name>
</gene>
<name>A0A518IL48_9PLAN</name>
<dbReference type="KEGG" id="gfm:Enr17x_59050"/>
<dbReference type="RefSeq" id="WP_145313582.1">
    <property type="nucleotide sequence ID" value="NZ_CP037452.1"/>
</dbReference>
<reference evidence="1 2" key="1">
    <citation type="submission" date="2019-03" db="EMBL/GenBank/DDBJ databases">
        <title>Deep-cultivation of Planctomycetes and their phenomic and genomic characterization uncovers novel biology.</title>
        <authorList>
            <person name="Wiegand S."/>
            <person name="Jogler M."/>
            <person name="Boedeker C."/>
            <person name="Pinto D."/>
            <person name="Vollmers J."/>
            <person name="Rivas-Marin E."/>
            <person name="Kohn T."/>
            <person name="Peeters S.H."/>
            <person name="Heuer A."/>
            <person name="Rast P."/>
            <person name="Oberbeckmann S."/>
            <person name="Bunk B."/>
            <person name="Jeske O."/>
            <person name="Meyerdierks A."/>
            <person name="Storesund J.E."/>
            <person name="Kallscheuer N."/>
            <person name="Luecker S."/>
            <person name="Lage O.M."/>
            <person name="Pohl T."/>
            <person name="Merkel B.J."/>
            <person name="Hornburger P."/>
            <person name="Mueller R.-W."/>
            <person name="Bruemmer F."/>
            <person name="Labrenz M."/>
            <person name="Spormann A.M."/>
            <person name="Op den Camp H."/>
            <person name="Overmann J."/>
            <person name="Amann R."/>
            <person name="Jetten M.S.M."/>
            <person name="Mascher T."/>
            <person name="Medema M.H."/>
            <person name="Devos D.P."/>
            <person name="Kaster A.-K."/>
            <person name="Ovreas L."/>
            <person name="Rohde M."/>
            <person name="Galperin M.Y."/>
            <person name="Jogler C."/>
        </authorList>
    </citation>
    <scope>NUCLEOTIDE SEQUENCE [LARGE SCALE GENOMIC DNA]</scope>
    <source>
        <strain evidence="1 2">Enr17</strain>
    </source>
</reference>
<dbReference type="Proteomes" id="UP000318313">
    <property type="component" value="Chromosome"/>
</dbReference>
<organism evidence="1 2">
    <name type="scientific">Gimesia fumaroli</name>
    <dbReference type="NCBI Taxonomy" id="2527976"/>
    <lineage>
        <taxon>Bacteria</taxon>
        <taxon>Pseudomonadati</taxon>
        <taxon>Planctomycetota</taxon>
        <taxon>Planctomycetia</taxon>
        <taxon>Planctomycetales</taxon>
        <taxon>Planctomycetaceae</taxon>
        <taxon>Gimesia</taxon>
    </lineage>
</organism>
<evidence type="ECO:0000313" key="2">
    <source>
        <dbReference type="Proteomes" id="UP000318313"/>
    </source>
</evidence>
<dbReference type="EMBL" id="CP037452">
    <property type="protein sequence ID" value="QDV53822.1"/>
    <property type="molecule type" value="Genomic_DNA"/>
</dbReference>
<keyword evidence="2" id="KW-1185">Reference proteome</keyword>
<proteinExistence type="predicted"/>
<evidence type="ECO:0000313" key="1">
    <source>
        <dbReference type="EMBL" id="QDV53822.1"/>
    </source>
</evidence>
<sequence length="362" mass="40820">MQNQSTQPDFVSNACRTISGQLAEWGIAFSQDRVAQLKPDQRNELQNWINASVDADEEYREAIASLPEFMESELLEMCGALSNEGQETIIEQAINAYEADAAITENPYLFDTNAWHLWRAAFCRWHHGEPLDFPGEQTKDAIEIENQNLVSEIQQTLIQIAPQLSQAERTLKQICHQLKQQVQLTHQLCESFESSAETVPAVEENVSLNHEKEDAQKSSRAAPTTGYSSIVRIPVTGPETNRVEVYLLQDNQGQWRAGHLWSVEADLRTGQLSRGSRQPDQQQIAYPTETEALINEVISLSQSLIGVPEIERQIIDYLNLLEEFPGQIAVCRACQRHYIDDGLSETDCCPTCFEKLDSTAKL</sequence>
<accession>A0A518IL48</accession>
<dbReference type="AlphaFoldDB" id="A0A518IL48"/>
<dbReference type="OrthoDB" id="290299at2"/>